<dbReference type="EMBL" id="SMAF01000014">
    <property type="protein sequence ID" value="TCS97202.1"/>
    <property type="molecule type" value="Genomic_DNA"/>
</dbReference>
<dbReference type="InterPro" id="IPR037185">
    <property type="entry name" value="EmrE-like"/>
</dbReference>
<keyword evidence="4 7" id="KW-1133">Transmembrane helix</keyword>
<feature type="transmembrane region" description="Helical" evidence="7">
    <location>
        <begin position="215"/>
        <end position="239"/>
    </location>
</feature>
<dbReference type="GO" id="GO:0016020">
    <property type="term" value="C:membrane"/>
    <property type="evidence" value="ECO:0007669"/>
    <property type="project" value="UniProtKB-SubCell"/>
</dbReference>
<keyword evidence="5 7" id="KW-0472">Membrane</keyword>
<keyword evidence="3 7" id="KW-0812">Transmembrane</keyword>
<feature type="transmembrane region" description="Helical" evidence="7">
    <location>
        <begin position="107"/>
        <end position="124"/>
    </location>
</feature>
<name>A0A4S3KW71_9GAMM</name>
<feature type="transmembrane region" description="Helical" evidence="7">
    <location>
        <begin position="282"/>
        <end position="303"/>
    </location>
</feature>
<keyword evidence="10" id="KW-1185">Reference proteome</keyword>
<dbReference type="InterPro" id="IPR000620">
    <property type="entry name" value="EamA_dom"/>
</dbReference>
<evidence type="ECO:0000256" key="6">
    <source>
        <dbReference type="SAM" id="MobiDB-lite"/>
    </source>
</evidence>
<dbReference type="PANTHER" id="PTHR32322">
    <property type="entry name" value="INNER MEMBRANE TRANSPORTER"/>
    <property type="match status" value="1"/>
</dbReference>
<evidence type="ECO:0000256" key="7">
    <source>
        <dbReference type="SAM" id="Phobius"/>
    </source>
</evidence>
<dbReference type="AlphaFoldDB" id="A0A4S3KW71"/>
<organism evidence="9 10">
    <name type="scientific">Pseudofulvimonas gallinarii</name>
    <dbReference type="NCBI Taxonomy" id="634155"/>
    <lineage>
        <taxon>Bacteria</taxon>
        <taxon>Pseudomonadati</taxon>
        <taxon>Pseudomonadota</taxon>
        <taxon>Gammaproteobacteria</taxon>
        <taxon>Lysobacterales</taxon>
        <taxon>Rhodanobacteraceae</taxon>
        <taxon>Pseudofulvimonas</taxon>
    </lineage>
</organism>
<reference evidence="9 10" key="1">
    <citation type="submission" date="2019-03" db="EMBL/GenBank/DDBJ databases">
        <title>Genomic Encyclopedia of Type Strains, Phase IV (KMG-IV): sequencing the most valuable type-strain genomes for metagenomic binning, comparative biology and taxonomic classification.</title>
        <authorList>
            <person name="Goeker M."/>
        </authorList>
    </citation>
    <scope>NUCLEOTIDE SEQUENCE [LARGE SCALE GENOMIC DNA]</scope>
    <source>
        <strain evidence="9 10">DSM 21944</strain>
    </source>
</reference>
<proteinExistence type="inferred from homology"/>
<feature type="transmembrane region" description="Helical" evidence="7">
    <location>
        <begin position="44"/>
        <end position="63"/>
    </location>
</feature>
<feature type="transmembrane region" description="Helical" evidence="7">
    <location>
        <begin position="75"/>
        <end position="95"/>
    </location>
</feature>
<dbReference type="OrthoDB" id="8479066at2"/>
<comment type="caution">
    <text evidence="9">The sequence shown here is derived from an EMBL/GenBank/DDBJ whole genome shotgun (WGS) entry which is preliminary data.</text>
</comment>
<evidence type="ECO:0000259" key="8">
    <source>
        <dbReference type="Pfam" id="PF00892"/>
    </source>
</evidence>
<dbReference type="Proteomes" id="UP000294599">
    <property type="component" value="Unassembled WGS sequence"/>
</dbReference>
<evidence type="ECO:0000256" key="2">
    <source>
        <dbReference type="ARBA" id="ARBA00007362"/>
    </source>
</evidence>
<sequence>MATHTTSGRWQLGLSLALLTAGLWATLPAALKIALGSLDALTLTWVRFLFAFIVLGAWLGVRGRLGGLRRLPGRHWLLLLFAAAALMGNYLLYLLGVQFTTPGNAQLLIQAAPLLMALGGIAVFGERYSTGQWLGMVAIVVGLCLFFADQLGGGDGNRHYVFGSTLVLLGALSWALYALAQKQLLNRLGSATILVVIYAAASVVLAPFADLGAVLALAGVPLWMVLFAAVNTLAAYGAFAEALAHWEASRVSAILALTPLLAMATVELVHRSLPHLLGGESIHTLGWIGAAMVVAGSCMSALLKRRVSTPLAAPTGSEGTAETPVAEAGSDRPANVG</sequence>
<feature type="domain" description="EamA" evidence="8">
    <location>
        <begin position="162"/>
        <end position="300"/>
    </location>
</feature>
<comment type="similarity">
    <text evidence="2">Belongs to the EamA transporter family.</text>
</comment>
<accession>A0A4S3KW71</accession>
<feature type="transmembrane region" description="Helical" evidence="7">
    <location>
        <begin position="251"/>
        <end position="270"/>
    </location>
</feature>
<dbReference type="PANTHER" id="PTHR32322:SF2">
    <property type="entry name" value="EAMA DOMAIN-CONTAINING PROTEIN"/>
    <property type="match status" value="1"/>
</dbReference>
<evidence type="ECO:0000313" key="10">
    <source>
        <dbReference type="Proteomes" id="UP000294599"/>
    </source>
</evidence>
<dbReference type="SUPFAM" id="SSF103481">
    <property type="entry name" value="Multidrug resistance efflux transporter EmrE"/>
    <property type="match status" value="1"/>
</dbReference>
<evidence type="ECO:0000256" key="4">
    <source>
        <dbReference type="ARBA" id="ARBA00022989"/>
    </source>
</evidence>
<feature type="domain" description="EamA" evidence="8">
    <location>
        <begin position="12"/>
        <end position="147"/>
    </location>
</feature>
<evidence type="ECO:0000256" key="5">
    <source>
        <dbReference type="ARBA" id="ARBA00023136"/>
    </source>
</evidence>
<protein>
    <submittedName>
        <fullName evidence="9">Putative membrane protein</fullName>
    </submittedName>
</protein>
<feature type="transmembrane region" description="Helical" evidence="7">
    <location>
        <begin position="160"/>
        <end position="179"/>
    </location>
</feature>
<dbReference type="Pfam" id="PF00892">
    <property type="entry name" value="EamA"/>
    <property type="match status" value="2"/>
</dbReference>
<gene>
    <name evidence="9" type="ORF">EDC25_11454</name>
</gene>
<comment type="subcellular location">
    <subcellularLocation>
        <location evidence="1">Membrane</location>
        <topology evidence="1">Multi-pass membrane protein</topology>
    </subcellularLocation>
</comment>
<dbReference type="InterPro" id="IPR050638">
    <property type="entry name" value="AA-Vitamin_Transporters"/>
</dbReference>
<dbReference type="RefSeq" id="WP_132577474.1">
    <property type="nucleotide sequence ID" value="NZ_JBHLWF010000084.1"/>
</dbReference>
<evidence type="ECO:0000256" key="1">
    <source>
        <dbReference type="ARBA" id="ARBA00004141"/>
    </source>
</evidence>
<feature type="transmembrane region" description="Helical" evidence="7">
    <location>
        <begin position="131"/>
        <end position="148"/>
    </location>
</feature>
<evidence type="ECO:0000313" key="9">
    <source>
        <dbReference type="EMBL" id="TCS97202.1"/>
    </source>
</evidence>
<feature type="transmembrane region" description="Helical" evidence="7">
    <location>
        <begin position="191"/>
        <end position="209"/>
    </location>
</feature>
<evidence type="ECO:0000256" key="3">
    <source>
        <dbReference type="ARBA" id="ARBA00022692"/>
    </source>
</evidence>
<feature type="region of interest" description="Disordered" evidence="6">
    <location>
        <begin position="311"/>
        <end position="337"/>
    </location>
</feature>